<evidence type="ECO:0000313" key="1">
    <source>
        <dbReference type="EMBL" id="HAE3864516.1"/>
    </source>
</evidence>
<protein>
    <submittedName>
        <fullName evidence="1">P2 family phage major capsid protein</fullName>
    </submittedName>
</protein>
<name>A0A730K8M9_SALHO</name>
<comment type="caution">
    <text evidence="1">The sequence shown here is derived from an EMBL/GenBank/DDBJ whole genome shotgun (WGS) entry which is preliminary data.</text>
</comment>
<dbReference type="AlphaFoldDB" id="A0A730K8M9"/>
<proteinExistence type="predicted"/>
<dbReference type="EMBL" id="DAARTJ010000083">
    <property type="protein sequence ID" value="HAE3864516.1"/>
    <property type="molecule type" value="Genomic_DNA"/>
</dbReference>
<reference evidence="1" key="2">
    <citation type="submission" date="2018-07" db="EMBL/GenBank/DDBJ databases">
        <authorList>
            <consortium name="NCBI Pathogen Detection Project"/>
        </authorList>
    </citation>
    <scope>NUCLEOTIDE SEQUENCE</scope>
    <source>
        <strain evidence="1">138-86</strain>
    </source>
</reference>
<organism evidence="1">
    <name type="scientific">Salmonella enterica subsp. houtenae serovar Houten</name>
    <dbReference type="NCBI Taxonomy" id="58100"/>
    <lineage>
        <taxon>Bacteria</taxon>
        <taxon>Pseudomonadati</taxon>
        <taxon>Pseudomonadota</taxon>
        <taxon>Gammaproteobacteria</taxon>
        <taxon>Enterobacterales</taxon>
        <taxon>Enterobacteriaceae</taxon>
        <taxon>Salmonella</taxon>
    </lineage>
</organism>
<gene>
    <name evidence="1" type="ORF">GND52_004556</name>
</gene>
<feature type="non-terminal residue" evidence="1">
    <location>
        <position position="1"/>
    </location>
</feature>
<accession>A0A730K8M9</accession>
<reference evidence="1" key="1">
    <citation type="journal article" date="2018" name="Genome Biol.">
        <title>SKESA: strategic k-mer extension for scrupulous assemblies.</title>
        <authorList>
            <person name="Souvorov A."/>
            <person name="Agarwala R."/>
            <person name="Lipman D.J."/>
        </authorList>
    </citation>
    <scope>NUCLEOTIDE SEQUENCE</scope>
    <source>
        <strain evidence="1">138-86</strain>
    </source>
</reference>
<sequence length="32" mass="3578">EYVHSYLRNEGYALGEPELYAAVDESALTFVA</sequence>